<gene>
    <name evidence="2" type="ORF">LUZ61_016962</name>
</gene>
<dbReference type="PANTHER" id="PTHR44259:SF114">
    <property type="entry name" value="OS06G0707300 PROTEIN"/>
    <property type="match status" value="1"/>
</dbReference>
<dbReference type="InterPro" id="IPR050942">
    <property type="entry name" value="F-box_BR-signaling"/>
</dbReference>
<dbReference type="Gene3D" id="1.20.1280.50">
    <property type="match status" value="1"/>
</dbReference>
<evidence type="ECO:0000259" key="1">
    <source>
        <dbReference type="Pfam" id="PF03478"/>
    </source>
</evidence>
<comment type="caution">
    <text evidence="2">The sequence shown here is derived from an EMBL/GenBank/DDBJ whole genome shotgun (WGS) entry which is preliminary data.</text>
</comment>
<feature type="domain" description="KIB1-4 beta-propeller" evidence="1">
    <location>
        <begin position="67"/>
        <end position="316"/>
    </location>
</feature>
<sequence>MTELSNWAELNSDLLRAIYKELDDPFDYINFRAVCKSWKAAVLLCEHPPQFPFLLERDPLIGSDFDVYSLHTGKTRRLHVLEARNKKFFGQSQGYLVTFQVPSGEQNSCFPALLNPFTQTKVHLPFDSFNFYRPVYVGIDPIRNTSNVVIVMRGPSTGRPYVGFWRSENNDWALKGSLPGYVETYHKGRLFCSEYENSCTKAIDLTTGNTILEASFPTKRGFCSLVEGAGALFGIAQFGVNVPGTPLEKCEFEVYRLDENAKPPCWVKRSDIGDLMIFLNYNICHSDGFCLSASDFDGFSGNCIYFTKSNGMVGHYSQMLIGRYDLGKNRSEVIDKRSCSNTTWILPNFY</sequence>
<keyword evidence="3" id="KW-1185">Reference proteome</keyword>
<dbReference type="InterPro" id="IPR005174">
    <property type="entry name" value="KIB1-4_b-propeller"/>
</dbReference>
<dbReference type="PANTHER" id="PTHR44259">
    <property type="entry name" value="OS07G0183000 PROTEIN-RELATED"/>
    <property type="match status" value="1"/>
</dbReference>
<accession>A0AAD6EKL5</accession>
<dbReference type="Pfam" id="PF03478">
    <property type="entry name" value="Beta-prop_KIB1-4"/>
    <property type="match status" value="1"/>
</dbReference>
<dbReference type="AlphaFoldDB" id="A0AAD6EKL5"/>
<evidence type="ECO:0000313" key="3">
    <source>
        <dbReference type="Proteomes" id="UP001210211"/>
    </source>
</evidence>
<proteinExistence type="predicted"/>
<dbReference type="Proteomes" id="UP001210211">
    <property type="component" value="Unassembled WGS sequence"/>
</dbReference>
<reference evidence="2 3" key="1">
    <citation type="journal article" date="2022" name="Cell">
        <title>Repeat-based holocentromeres influence genome architecture and karyotype evolution.</title>
        <authorList>
            <person name="Hofstatter P.G."/>
            <person name="Thangavel G."/>
            <person name="Lux T."/>
            <person name="Neumann P."/>
            <person name="Vondrak T."/>
            <person name="Novak P."/>
            <person name="Zhang M."/>
            <person name="Costa L."/>
            <person name="Castellani M."/>
            <person name="Scott A."/>
            <person name="Toegelov H."/>
            <person name="Fuchs J."/>
            <person name="Mata-Sucre Y."/>
            <person name="Dias Y."/>
            <person name="Vanzela A.L.L."/>
            <person name="Huettel B."/>
            <person name="Almeida C.C.S."/>
            <person name="Simkova H."/>
            <person name="Souza G."/>
            <person name="Pedrosa-Harand A."/>
            <person name="Macas J."/>
            <person name="Mayer K.F.X."/>
            <person name="Houben A."/>
            <person name="Marques A."/>
        </authorList>
    </citation>
    <scope>NUCLEOTIDE SEQUENCE [LARGE SCALE GENOMIC DNA]</scope>
    <source>
        <strain evidence="2">RhyTen1mFocal</strain>
    </source>
</reference>
<evidence type="ECO:0000313" key="2">
    <source>
        <dbReference type="EMBL" id="KAJ3687798.1"/>
    </source>
</evidence>
<organism evidence="2 3">
    <name type="scientific">Rhynchospora tenuis</name>
    <dbReference type="NCBI Taxonomy" id="198213"/>
    <lineage>
        <taxon>Eukaryota</taxon>
        <taxon>Viridiplantae</taxon>
        <taxon>Streptophyta</taxon>
        <taxon>Embryophyta</taxon>
        <taxon>Tracheophyta</taxon>
        <taxon>Spermatophyta</taxon>
        <taxon>Magnoliopsida</taxon>
        <taxon>Liliopsida</taxon>
        <taxon>Poales</taxon>
        <taxon>Cyperaceae</taxon>
        <taxon>Cyperoideae</taxon>
        <taxon>Rhynchosporeae</taxon>
        <taxon>Rhynchospora</taxon>
    </lineage>
</organism>
<protein>
    <recommendedName>
        <fullName evidence="1">KIB1-4 beta-propeller domain-containing protein</fullName>
    </recommendedName>
</protein>
<dbReference type="EMBL" id="JAMRDG010000002">
    <property type="protein sequence ID" value="KAJ3687798.1"/>
    <property type="molecule type" value="Genomic_DNA"/>
</dbReference>
<name>A0AAD6EKL5_9POAL</name>